<feature type="domain" description="OLD protein-like TOPRIM" evidence="1">
    <location>
        <begin position="62"/>
        <end position="121"/>
    </location>
</feature>
<evidence type="ECO:0000313" key="3">
    <source>
        <dbReference type="Proteomes" id="UP000183926"/>
    </source>
</evidence>
<dbReference type="GO" id="GO:0004519">
    <property type="term" value="F:endonuclease activity"/>
    <property type="evidence" value="ECO:0007669"/>
    <property type="project" value="UniProtKB-KW"/>
</dbReference>
<dbReference type="EMBL" id="FPBL01000002">
    <property type="protein sequence ID" value="SFU41334.1"/>
    <property type="molecule type" value="Genomic_DNA"/>
</dbReference>
<protein>
    <submittedName>
        <fullName evidence="2">Putative ATP-dependent endonuclease of the OLD family</fullName>
    </submittedName>
</protein>
<dbReference type="Pfam" id="PF11398">
    <property type="entry name" value="DUF2813"/>
    <property type="match status" value="1"/>
</dbReference>
<gene>
    <name evidence="2" type="ORF">SAMN05216339_10292</name>
</gene>
<keyword evidence="2" id="KW-0540">Nuclease</keyword>
<name>A0A1I7FYP4_9PROT</name>
<dbReference type="AlphaFoldDB" id="A0A1I7FYP4"/>
<dbReference type="RefSeq" id="WP_074926991.1">
    <property type="nucleotide sequence ID" value="NZ_FPBL01000002.1"/>
</dbReference>
<evidence type="ECO:0000313" key="2">
    <source>
        <dbReference type="EMBL" id="SFU41334.1"/>
    </source>
</evidence>
<dbReference type="InterPro" id="IPR034139">
    <property type="entry name" value="TOPRIM_OLD"/>
</dbReference>
<reference evidence="2 3" key="1">
    <citation type="submission" date="2016-10" db="EMBL/GenBank/DDBJ databases">
        <authorList>
            <person name="de Groot N.N."/>
        </authorList>
    </citation>
    <scope>NUCLEOTIDE SEQUENCE [LARGE SCALE GENOMIC DNA]</scope>
    <source>
        <strain evidence="2 3">Nm24</strain>
    </source>
</reference>
<accession>A0A1I7FYP4</accession>
<keyword evidence="2" id="KW-0378">Hydrolase</keyword>
<evidence type="ECO:0000259" key="1">
    <source>
        <dbReference type="Pfam" id="PF20469"/>
    </source>
</evidence>
<dbReference type="CDD" id="cd01026">
    <property type="entry name" value="TOPRIM_OLD"/>
    <property type="match status" value="1"/>
</dbReference>
<dbReference type="InterPro" id="IPR022602">
    <property type="entry name" value="DUF2813"/>
</dbReference>
<dbReference type="Proteomes" id="UP000183926">
    <property type="component" value="Unassembled WGS sequence"/>
</dbReference>
<keyword evidence="2" id="KW-0255">Endonuclease</keyword>
<sequence length="133" mass="14854">MDKKLVATHSGDLLSEVDVYSIRRLYKKGSAVQVGALQSGTLDERQLQKFDHFVRGTRGELFFARVWILVEGETDVILLSGSARVLGLDLEQSAIRLVEYAQVGLSTFISAADSLGIAWHIFSMVMLRELKLR</sequence>
<organism evidence="2 3">
    <name type="scientific">Nitrosomonas eutropha</name>
    <dbReference type="NCBI Taxonomy" id="916"/>
    <lineage>
        <taxon>Bacteria</taxon>
        <taxon>Pseudomonadati</taxon>
        <taxon>Pseudomonadota</taxon>
        <taxon>Betaproteobacteria</taxon>
        <taxon>Nitrosomonadales</taxon>
        <taxon>Nitrosomonadaceae</taxon>
        <taxon>Nitrosomonas</taxon>
    </lineage>
</organism>
<dbReference type="Pfam" id="PF20469">
    <property type="entry name" value="OLD-like_TOPRIM"/>
    <property type="match status" value="1"/>
</dbReference>
<proteinExistence type="predicted"/>